<dbReference type="Pfam" id="PF00571">
    <property type="entry name" value="CBS"/>
    <property type="match status" value="2"/>
</dbReference>
<evidence type="ECO:0000313" key="5">
    <source>
        <dbReference type="EMBL" id="HIW78289.1"/>
    </source>
</evidence>
<reference evidence="5" key="2">
    <citation type="submission" date="2021-04" db="EMBL/GenBank/DDBJ databases">
        <authorList>
            <person name="Gilroy R."/>
        </authorList>
    </citation>
    <scope>NUCLEOTIDE SEQUENCE</scope>
    <source>
        <strain evidence="5">ChiSxjej5B17-1746</strain>
    </source>
</reference>
<feature type="domain" description="CBS" evidence="3">
    <location>
        <begin position="7"/>
        <end position="65"/>
    </location>
</feature>
<evidence type="ECO:0000259" key="3">
    <source>
        <dbReference type="PROSITE" id="PS51371"/>
    </source>
</evidence>
<dbReference type="SUPFAM" id="SSF54631">
    <property type="entry name" value="CBS-domain pair"/>
    <property type="match status" value="1"/>
</dbReference>
<dbReference type="Proteomes" id="UP000824264">
    <property type="component" value="Unassembled WGS sequence"/>
</dbReference>
<gene>
    <name evidence="5" type="ORF">H9874_03990</name>
</gene>
<dbReference type="SUPFAM" id="SSF55021">
    <property type="entry name" value="ACT-like"/>
    <property type="match status" value="1"/>
</dbReference>
<keyword evidence="1 2" id="KW-0129">CBS domain</keyword>
<dbReference type="InterPro" id="IPR045865">
    <property type="entry name" value="ACT-like_dom_sf"/>
</dbReference>
<dbReference type="PROSITE" id="PS51671">
    <property type="entry name" value="ACT"/>
    <property type="match status" value="1"/>
</dbReference>
<dbReference type="PROSITE" id="PS51371">
    <property type="entry name" value="CBS"/>
    <property type="match status" value="2"/>
</dbReference>
<reference evidence="5" key="1">
    <citation type="journal article" date="2021" name="PeerJ">
        <title>Extensive microbial diversity within the chicken gut microbiome revealed by metagenomics and culture.</title>
        <authorList>
            <person name="Gilroy R."/>
            <person name="Ravi A."/>
            <person name="Getino M."/>
            <person name="Pursley I."/>
            <person name="Horton D.L."/>
            <person name="Alikhan N.F."/>
            <person name="Baker D."/>
            <person name="Gharbi K."/>
            <person name="Hall N."/>
            <person name="Watson M."/>
            <person name="Adriaenssens E.M."/>
            <person name="Foster-Nyarko E."/>
            <person name="Jarju S."/>
            <person name="Secka A."/>
            <person name="Antonio M."/>
            <person name="Oren A."/>
            <person name="Chaudhuri R.R."/>
            <person name="La Ragione R."/>
            <person name="Hildebrand F."/>
            <person name="Pallen M.J."/>
        </authorList>
    </citation>
    <scope>NUCLEOTIDE SEQUENCE</scope>
    <source>
        <strain evidence="5">ChiSxjej5B17-1746</strain>
    </source>
</reference>
<name>A0A9D1QZ40_9BACT</name>
<accession>A0A9D1QZ40</accession>
<feature type="domain" description="ACT" evidence="4">
    <location>
        <begin position="143"/>
        <end position="220"/>
    </location>
</feature>
<dbReference type="InterPro" id="IPR000644">
    <property type="entry name" value="CBS_dom"/>
</dbReference>
<dbReference type="CDD" id="cd04584">
    <property type="entry name" value="CBS_pair_AcuB_like"/>
    <property type="match status" value="1"/>
</dbReference>
<protein>
    <submittedName>
        <fullName evidence="5">CBS and ACT domain-containing protein</fullName>
    </submittedName>
</protein>
<dbReference type="PANTHER" id="PTHR43080:SF2">
    <property type="entry name" value="CBS DOMAIN-CONTAINING PROTEIN"/>
    <property type="match status" value="1"/>
</dbReference>
<organism evidence="5 6">
    <name type="scientific">Candidatus Bilophila faecipullorum</name>
    <dbReference type="NCBI Taxonomy" id="2838482"/>
    <lineage>
        <taxon>Bacteria</taxon>
        <taxon>Pseudomonadati</taxon>
        <taxon>Thermodesulfobacteriota</taxon>
        <taxon>Desulfovibrionia</taxon>
        <taxon>Desulfovibrionales</taxon>
        <taxon>Desulfovibrionaceae</taxon>
        <taxon>Bilophila</taxon>
    </lineage>
</organism>
<dbReference type="EMBL" id="DXGI01000143">
    <property type="protein sequence ID" value="HIW78289.1"/>
    <property type="molecule type" value="Genomic_DNA"/>
</dbReference>
<proteinExistence type="predicted"/>
<dbReference type="Gene3D" id="3.10.580.10">
    <property type="entry name" value="CBS-domain"/>
    <property type="match status" value="1"/>
</dbReference>
<evidence type="ECO:0000256" key="1">
    <source>
        <dbReference type="ARBA" id="ARBA00023122"/>
    </source>
</evidence>
<feature type="domain" description="CBS" evidence="3">
    <location>
        <begin position="81"/>
        <end position="144"/>
    </location>
</feature>
<evidence type="ECO:0000259" key="4">
    <source>
        <dbReference type="PROSITE" id="PS51671"/>
    </source>
</evidence>
<comment type="caution">
    <text evidence="5">The sequence shown here is derived from an EMBL/GenBank/DDBJ whole genome shotgun (WGS) entry which is preliminary data.</text>
</comment>
<evidence type="ECO:0000313" key="6">
    <source>
        <dbReference type="Proteomes" id="UP000824264"/>
    </source>
</evidence>
<dbReference type="PANTHER" id="PTHR43080">
    <property type="entry name" value="CBS DOMAIN-CONTAINING PROTEIN CBSX3, MITOCHONDRIAL"/>
    <property type="match status" value="1"/>
</dbReference>
<dbReference type="InterPro" id="IPR051257">
    <property type="entry name" value="Diverse_CBS-Domain"/>
</dbReference>
<dbReference type="AlphaFoldDB" id="A0A9D1QZ40"/>
<sequence length="228" mass="25280">MLIREWMTKDVITVTPDTSMLKTSKLMKDNNIRRVPVMDGNRLVGIVSDRDIRAASPSKATTLDMHELYYLLSEVKVKDIMTSEPVTVFDTDAVDDAALIMENKGIGGLPVMNGAGELVGIITDHDIFRVLVDFCGAGKGGLQLAFLLPDKLGVLSPVFDAISHNGGNVLSVLTSRSRTEDGTSYVYIRLHPMDGDKEKALVENLRQSMPLEYWMDDEYHCNRNCEGK</sequence>
<dbReference type="InterPro" id="IPR046342">
    <property type="entry name" value="CBS_dom_sf"/>
</dbReference>
<evidence type="ECO:0000256" key="2">
    <source>
        <dbReference type="PROSITE-ProRule" id="PRU00703"/>
    </source>
</evidence>
<dbReference type="InterPro" id="IPR002912">
    <property type="entry name" value="ACT_dom"/>
</dbReference>
<dbReference type="SMART" id="SM00116">
    <property type="entry name" value="CBS"/>
    <property type="match status" value="2"/>
</dbReference>